<sequence>MNKIIGSKIKELRTNKKMTLKELSEKTSLSTGFLSQLERGLTSIATDSLLNIAEALDVELSYFLLSTSKRRERFIQKSYERDIYKIDNALHINYVLSNNPEDKTILPRLIEILPTNTEENLNTYQHEGEEFIYVLEGIITLFINDEKQYLYPGDSAHFKSSINHNYANYTNKICKILVASVPNPAATSKK</sequence>
<dbReference type="eggNOG" id="COG1396">
    <property type="taxonomic scope" value="Bacteria"/>
</dbReference>
<protein>
    <submittedName>
        <fullName evidence="3">DNA-binding protein</fullName>
    </submittedName>
    <submittedName>
        <fullName evidence="4">XRE family transcriptional regulator</fullName>
    </submittedName>
</protein>
<evidence type="ECO:0000256" key="1">
    <source>
        <dbReference type="ARBA" id="ARBA00023125"/>
    </source>
</evidence>
<dbReference type="GO" id="GO:0003700">
    <property type="term" value="F:DNA-binding transcription factor activity"/>
    <property type="evidence" value="ECO:0007669"/>
    <property type="project" value="TreeGrafter"/>
</dbReference>
<dbReference type="SUPFAM" id="SSF47413">
    <property type="entry name" value="lambda repressor-like DNA-binding domains"/>
    <property type="match status" value="1"/>
</dbReference>
<comment type="caution">
    <text evidence="3">The sequence shown here is derived from an EMBL/GenBank/DDBJ whole genome shotgun (WGS) entry which is preliminary data.</text>
</comment>
<evidence type="ECO:0000259" key="2">
    <source>
        <dbReference type="PROSITE" id="PS50943"/>
    </source>
</evidence>
<dbReference type="eggNOG" id="COG3837">
    <property type="taxonomic scope" value="Bacteria"/>
</dbReference>
<dbReference type="EMBL" id="SVCM01000005">
    <property type="protein sequence ID" value="MBE6058600.1"/>
    <property type="molecule type" value="Genomic_DNA"/>
</dbReference>
<dbReference type="InterPro" id="IPR013096">
    <property type="entry name" value="Cupin_2"/>
</dbReference>
<dbReference type="PANTHER" id="PTHR46797:SF25">
    <property type="entry name" value="TRANSCRIPTIONAL REGULATOR"/>
    <property type="match status" value="1"/>
</dbReference>
<dbReference type="SMART" id="SM00530">
    <property type="entry name" value="HTH_XRE"/>
    <property type="match status" value="1"/>
</dbReference>
<reference evidence="3 5" key="1">
    <citation type="submission" date="2014-07" db="EMBL/GenBank/DDBJ databases">
        <title>Draft genome of Clostridium sulfidigenes 113A isolated from sediments associated with methane hydrate from Krishna Godavari basin.</title>
        <authorList>
            <person name="Honkalas V.S."/>
            <person name="Dabir A.P."/>
            <person name="Arora P."/>
            <person name="Dhakephalkar P.K."/>
        </authorList>
    </citation>
    <scope>NUCLEOTIDE SEQUENCE [LARGE SCALE GENOMIC DNA]</scope>
    <source>
        <strain evidence="3 5">113A</strain>
    </source>
</reference>
<dbReference type="Gene3D" id="1.10.260.40">
    <property type="entry name" value="lambda repressor-like DNA-binding domains"/>
    <property type="match status" value="1"/>
</dbReference>
<name>A0A084J893_9CLOT</name>
<dbReference type="GO" id="GO:0003677">
    <property type="term" value="F:DNA binding"/>
    <property type="evidence" value="ECO:0007669"/>
    <property type="project" value="UniProtKB-KW"/>
</dbReference>
<evidence type="ECO:0000313" key="4">
    <source>
        <dbReference type="EMBL" id="MBE6058600.1"/>
    </source>
</evidence>
<dbReference type="InterPro" id="IPR014710">
    <property type="entry name" value="RmlC-like_jellyroll"/>
</dbReference>
<dbReference type="InterPro" id="IPR011051">
    <property type="entry name" value="RmlC_Cupin_sf"/>
</dbReference>
<proteinExistence type="predicted"/>
<dbReference type="InterPro" id="IPR001387">
    <property type="entry name" value="Cro/C1-type_HTH"/>
</dbReference>
<dbReference type="Pfam" id="PF01381">
    <property type="entry name" value="HTH_3"/>
    <property type="match status" value="1"/>
</dbReference>
<dbReference type="RefSeq" id="WP_035135100.1">
    <property type="nucleotide sequence ID" value="NZ_JBQHQR010000009.1"/>
</dbReference>
<dbReference type="InterPro" id="IPR050807">
    <property type="entry name" value="TransReg_Diox_bact_type"/>
</dbReference>
<dbReference type="PROSITE" id="PS50943">
    <property type="entry name" value="HTH_CROC1"/>
    <property type="match status" value="1"/>
</dbReference>
<dbReference type="PANTHER" id="PTHR46797">
    <property type="entry name" value="HTH-TYPE TRANSCRIPTIONAL REGULATOR"/>
    <property type="match status" value="1"/>
</dbReference>
<dbReference type="Gene3D" id="2.60.120.10">
    <property type="entry name" value="Jelly Rolls"/>
    <property type="match status" value="1"/>
</dbReference>
<dbReference type="SUPFAM" id="SSF51182">
    <property type="entry name" value="RmlC-like cupins"/>
    <property type="match status" value="1"/>
</dbReference>
<dbReference type="InterPro" id="IPR010982">
    <property type="entry name" value="Lambda_DNA-bd_dom_sf"/>
</dbReference>
<dbReference type="CDD" id="cd00093">
    <property type="entry name" value="HTH_XRE"/>
    <property type="match status" value="1"/>
</dbReference>
<dbReference type="STRING" id="318464.IO99_16330"/>
<keyword evidence="1 3" id="KW-0238">DNA-binding</keyword>
<reference evidence="4" key="2">
    <citation type="submission" date="2019-04" db="EMBL/GenBank/DDBJ databases">
        <title>Evolution of Biomass-Degrading Anaerobic Consortia Revealed by Metagenomics.</title>
        <authorList>
            <person name="Peng X."/>
        </authorList>
    </citation>
    <scope>NUCLEOTIDE SEQUENCE</scope>
    <source>
        <strain evidence="4">SIG254</strain>
    </source>
</reference>
<accession>A0A084J893</accession>
<evidence type="ECO:0000313" key="5">
    <source>
        <dbReference type="Proteomes" id="UP000028542"/>
    </source>
</evidence>
<dbReference type="Proteomes" id="UP000028542">
    <property type="component" value="Unassembled WGS sequence"/>
</dbReference>
<dbReference type="Proteomes" id="UP000768462">
    <property type="component" value="Unassembled WGS sequence"/>
</dbReference>
<organism evidence="3 5">
    <name type="scientific">Clostridium sulfidigenes</name>
    <dbReference type="NCBI Taxonomy" id="318464"/>
    <lineage>
        <taxon>Bacteria</taxon>
        <taxon>Bacillati</taxon>
        <taxon>Bacillota</taxon>
        <taxon>Clostridia</taxon>
        <taxon>Eubacteriales</taxon>
        <taxon>Clostridiaceae</taxon>
        <taxon>Clostridium</taxon>
    </lineage>
</organism>
<gene>
    <name evidence="4" type="ORF">E7215_00270</name>
    <name evidence="3" type="ORF">IO99_16330</name>
</gene>
<feature type="domain" description="HTH cro/C1-type" evidence="2">
    <location>
        <begin position="9"/>
        <end position="63"/>
    </location>
</feature>
<dbReference type="CDD" id="cd02209">
    <property type="entry name" value="cupin_XRE_C"/>
    <property type="match status" value="1"/>
</dbReference>
<dbReference type="EMBL" id="JPMD01000041">
    <property type="protein sequence ID" value="KEZ85177.1"/>
    <property type="molecule type" value="Genomic_DNA"/>
</dbReference>
<keyword evidence="5" id="KW-1185">Reference proteome</keyword>
<dbReference type="Pfam" id="PF07883">
    <property type="entry name" value="Cupin_2"/>
    <property type="match status" value="1"/>
</dbReference>
<dbReference type="AlphaFoldDB" id="A0A084J893"/>
<dbReference type="GO" id="GO:0005829">
    <property type="term" value="C:cytosol"/>
    <property type="evidence" value="ECO:0007669"/>
    <property type="project" value="TreeGrafter"/>
</dbReference>
<evidence type="ECO:0000313" key="3">
    <source>
        <dbReference type="EMBL" id="KEZ85177.1"/>
    </source>
</evidence>